<dbReference type="EMBL" id="LT629710">
    <property type="protein sequence ID" value="SDO92532.1"/>
    <property type="molecule type" value="Genomic_DNA"/>
</dbReference>
<dbReference type="Proteomes" id="UP000198741">
    <property type="component" value="Chromosome I"/>
</dbReference>
<feature type="transmembrane region" description="Helical" evidence="5">
    <location>
        <begin position="68"/>
        <end position="85"/>
    </location>
</feature>
<dbReference type="STRING" id="1090615.SAMN04515671_2376"/>
<keyword evidence="2 5" id="KW-0812">Transmembrane</keyword>
<protein>
    <submittedName>
        <fullName evidence="6">Biotin transport system permease protein</fullName>
    </submittedName>
</protein>
<dbReference type="CDD" id="cd16914">
    <property type="entry name" value="EcfT"/>
    <property type="match status" value="1"/>
</dbReference>
<evidence type="ECO:0000256" key="2">
    <source>
        <dbReference type="ARBA" id="ARBA00022692"/>
    </source>
</evidence>
<feature type="transmembrane region" description="Helical" evidence="5">
    <location>
        <begin position="25"/>
        <end position="56"/>
    </location>
</feature>
<evidence type="ECO:0000256" key="4">
    <source>
        <dbReference type="ARBA" id="ARBA00023136"/>
    </source>
</evidence>
<dbReference type="GO" id="GO:0005886">
    <property type="term" value="C:plasma membrane"/>
    <property type="evidence" value="ECO:0007669"/>
    <property type="project" value="UniProtKB-ARBA"/>
</dbReference>
<sequence>MSGALLGLYRPGSTPLHRWAAGPKLAGLLGVGVATVLLTGPVAATGGFLAMLAVAASARIGVGRALRSLLPVLVAAALLAAYHLWQDDWRNAVELSLDLLTLALAATVLTATTPLDGMLDAIAGGLRPLRRFGVDPERIGLAFALMIRSVPEILLIASQTRAAAIARGVQRDPRALLTPTVIRVVARARQTGDALIARGIGDD</sequence>
<evidence type="ECO:0000313" key="6">
    <source>
        <dbReference type="EMBL" id="SDO92532.1"/>
    </source>
</evidence>
<accession>A0A1H0NID9</accession>
<gene>
    <name evidence="6" type="ORF">SAMN04515671_2376</name>
</gene>
<dbReference type="AlphaFoldDB" id="A0A1H0NID9"/>
<evidence type="ECO:0000313" key="7">
    <source>
        <dbReference type="Proteomes" id="UP000198741"/>
    </source>
</evidence>
<name>A0A1H0NID9_9ACTN</name>
<proteinExistence type="predicted"/>
<evidence type="ECO:0000256" key="1">
    <source>
        <dbReference type="ARBA" id="ARBA00004141"/>
    </source>
</evidence>
<dbReference type="RefSeq" id="WP_197676140.1">
    <property type="nucleotide sequence ID" value="NZ_LT629710.1"/>
</dbReference>
<keyword evidence="4 5" id="KW-0472">Membrane</keyword>
<comment type="subcellular location">
    <subcellularLocation>
        <location evidence="1">Membrane</location>
        <topology evidence="1">Multi-pass membrane protein</topology>
    </subcellularLocation>
</comment>
<organism evidence="6 7">
    <name type="scientific">Nakamurella panacisegetis</name>
    <dbReference type="NCBI Taxonomy" id="1090615"/>
    <lineage>
        <taxon>Bacteria</taxon>
        <taxon>Bacillati</taxon>
        <taxon>Actinomycetota</taxon>
        <taxon>Actinomycetes</taxon>
        <taxon>Nakamurellales</taxon>
        <taxon>Nakamurellaceae</taxon>
        <taxon>Nakamurella</taxon>
    </lineage>
</organism>
<evidence type="ECO:0000256" key="3">
    <source>
        <dbReference type="ARBA" id="ARBA00022989"/>
    </source>
</evidence>
<keyword evidence="7" id="KW-1185">Reference proteome</keyword>
<evidence type="ECO:0000256" key="5">
    <source>
        <dbReference type="SAM" id="Phobius"/>
    </source>
</evidence>
<feature type="transmembrane region" description="Helical" evidence="5">
    <location>
        <begin position="97"/>
        <end position="122"/>
    </location>
</feature>
<dbReference type="InterPro" id="IPR003339">
    <property type="entry name" value="ABC/ECF_trnsptr_transmembrane"/>
</dbReference>
<reference evidence="6 7" key="1">
    <citation type="submission" date="2016-10" db="EMBL/GenBank/DDBJ databases">
        <authorList>
            <person name="de Groot N.N."/>
        </authorList>
    </citation>
    <scope>NUCLEOTIDE SEQUENCE [LARGE SCALE GENOMIC DNA]</scope>
    <source>
        <strain evidence="7">P4-7,KCTC 19426,CECT 7604</strain>
    </source>
</reference>
<keyword evidence="3 5" id="KW-1133">Transmembrane helix</keyword>